<dbReference type="GO" id="GO:0003993">
    <property type="term" value="F:acid phosphatase activity"/>
    <property type="evidence" value="ECO:0007669"/>
    <property type="project" value="TreeGrafter"/>
</dbReference>
<keyword evidence="1" id="KW-0812">Transmembrane</keyword>
<dbReference type="PANTHER" id="PTHR17901">
    <property type="entry name" value="MAGNESIUM-DEPENDENT PHOSPHATASE 1 MDP1"/>
    <property type="match status" value="1"/>
</dbReference>
<keyword evidence="1" id="KW-0472">Membrane</keyword>
<dbReference type="EMBL" id="JARBHA010000003">
    <property type="protein sequence ID" value="KAJ9705734.1"/>
    <property type="molecule type" value="Genomic_DNA"/>
</dbReference>
<evidence type="ECO:0000313" key="2">
    <source>
        <dbReference type="EMBL" id="KAJ9705734.1"/>
    </source>
</evidence>
<feature type="transmembrane region" description="Helical" evidence="1">
    <location>
        <begin position="26"/>
        <end position="44"/>
    </location>
</feature>
<evidence type="ECO:0000313" key="3">
    <source>
        <dbReference type="Proteomes" id="UP001168098"/>
    </source>
</evidence>
<proteinExistence type="predicted"/>
<dbReference type="Proteomes" id="UP001168098">
    <property type="component" value="Unassembled WGS sequence"/>
</dbReference>
<accession>A0AA39AGA9</accession>
<keyword evidence="3" id="KW-1185">Reference proteome</keyword>
<keyword evidence="1" id="KW-1133">Transmembrane helix</keyword>
<reference evidence="2 3" key="1">
    <citation type="journal article" date="2023" name="BMC Biotechnol.">
        <title>Vitis rotundifolia cv Carlos genome sequencing.</title>
        <authorList>
            <person name="Huff M."/>
            <person name="Hulse-Kemp A."/>
            <person name="Scheffler B."/>
            <person name="Youngblood R."/>
            <person name="Simpson S."/>
            <person name="Babiker E."/>
            <person name="Staton M."/>
        </authorList>
    </citation>
    <scope>NUCLEOTIDE SEQUENCE [LARGE SCALE GENOMIC DNA]</scope>
    <source>
        <tissue evidence="2">Leaf</tissue>
    </source>
</reference>
<organism evidence="2 3">
    <name type="scientific">Vitis rotundifolia</name>
    <name type="common">Muscadine grape</name>
    <dbReference type="NCBI Taxonomy" id="103349"/>
    <lineage>
        <taxon>Eukaryota</taxon>
        <taxon>Viridiplantae</taxon>
        <taxon>Streptophyta</taxon>
        <taxon>Embryophyta</taxon>
        <taxon>Tracheophyta</taxon>
        <taxon>Spermatophyta</taxon>
        <taxon>Magnoliopsida</taxon>
        <taxon>eudicotyledons</taxon>
        <taxon>Gunneridae</taxon>
        <taxon>Pentapetalae</taxon>
        <taxon>rosids</taxon>
        <taxon>Vitales</taxon>
        <taxon>Vitaceae</taxon>
        <taxon>Viteae</taxon>
        <taxon>Vitis</taxon>
    </lineage>
</organism>
<dbReference type="Pfam" id="PF12689">
    <property type="entry name" value="Acid_PPase"/>
    <property type="match status" value="1"/>
</dbReference>
<dbReference type="InterPro" id="IPR010036">
    <property type="entry name" value="MDP_1_eu_arc"/>
</dbReference>
<dbReference type="InterPro" id="IPR023214">
    <property type="entry name" value="HAD_sf"/>
</dbReference>
<comment type="caution">
    <text evidence="2">The sequence shown here is derived from an EMBL/GenBank/DDBJ whole genome shotgun (WGS) entry which is preliminary data.</text>
</comment>
<sequence length="190" mass="22121">MEVFPSCIVWNQLVPVKVDFVTWETIWGRILHWITLGCLIYICLFSSECRSKRKMPSLYPHPEGILLLLDHQLLSFFFFLNVFYFLEGQDCQKNHCRRVEVQPNIKRGESEMMNPLRYFPVGRTRQHFQRIHRRTGAMLFFDEKDRNTESVSKMGVTSILVGNGLTIGALRQGLTKFSQNSASSGNTKRN</sequence>
<dbReference type="PANTHER" id="PTHR17901:SF14">
    <property type="entry name" value="MAGNESIUM-DEPENDENT PHOSPHATASE 1"/>
    <property type="match status" value="1"/>
</dbReference>
<dbReference type="AlphaFoldDB" id="A0AA39AGA9"/>
<name>A0AA39AGA9_VITRO</name>
<evidence type="ECO:0000256" key="1">
    <source>
        <dbReference type="SAM" id="Phobius"/>
    </source>
</evidence>
<protein>
    <submittedName>
        <fullName evidence="2">Uncharacterized protein</fullName>
    </submittedName>
</protein>
<gene>
    <name evidence="2" type="ORF">PVL29_003700</name>
</gene>
<dbReference type="Gene3D" id="3.40.50.1000">
    <property type="entry name" value="HAD superfamily/HAD-like"/>
    <property type="match status" value="1"/>
</dbReference>